<evidence type="ECO:0000313" key="5">
    <source>
        <dbReference type="Proteomes" id="UP001303647"/>
    </source>
</evidence>
<keyword evidence="3" id="KW-0732">Signal</keyword>
<organism evidence="4 5">
    <name type="scientific">Corynascus novoguineensis</name>
    <dbReference type="NCBI Taxonomy" id="1126955"/>
    <lineage>
        <taxon>Eukaryota</taxon>
        <taxon>Fungi</taxon>
        <taxon>Dikarya</taxon>
        <taxon>Ascomycota</taxon>
        <taxon>Pezizomycotina</taxon>
        <taxon>Sordariomycetes</taxon>
        <taxon>Sordariomycetidae</taxon>
        <taxon>Sordariales</taxon>
        <taxon>Chaetomiaceae</taxon>
        <taxon>Corynascus</taxon>
    </lineage>
</organism>
<evidence type="ECO:0008006" key="6">
    <source>
        <dbReference type="Google" id="ProtNLM"/>
    </source>
</evidence>
<feature type="chain" id="PRO_5042913951" description="Mid2 domain-containing protein" evidence="3">
    <location>
        <begin position="21"/>
        <end position="327"/>
    </location>
</feature>
<gene>
    <name evidence="4" type="ORF">C7999DRAFT_17995</name>
</gene>
<keyword evidence="2" id="KW-0472">Membrane</keyword>
<feature type="compositionally biased region" description="Polar residues" evidence="1">
    <location>
        <begin position="186"/>
        <end position="202"/>
    </location>
</feature>
<keyword evidence="2" id="KW-1133">Transmembrane helix</keyword>
<evidence type="ECO:0000256" key="2">
    <source>
        <dbReference type="SAM" id="Phobius"/>
    </source>
</evidence>
<dbReference type="Proteomes" id="UP001303647">
    <property type="component" value="Unassembled WGS sequence"/>
</dbReference>
<comment type="caution">
    <text evidence="4">The sequence shown here is derived from an EMBL/GenBank/DDBJ whole genome shotgun (WGS) entry which is preliminary data.</text>
</comment>
<evidence type="ECO:0000256" key="3">
    <source>
        <dbReference type="SAM" id="SignalP"/>
    </source>
</evidence>
<dbReference type="AlphaFoldDB" id="A0AAN7CMC7"/>
<feature type="compositionally biased region" description="Low complexity" evidence="1">
    <location>
        <begin position="163"/>
        <end position="185"/>
    </location>
</feature>
<proteinExistence type="predicted"/>
<name>A0AAN7CMC7_9PEZI</name>
<feature type="compositionally biased region" description="Low complexity" evidence="1">
    <location>
        <begin position="211"/>
        <end position="224"/>
    </location>
</feature>
<feature type="signal peptide" evidence="3">
    <location>
        <begin position="1"/>
        <end position="20"/>
    </location>
</feature>
<evidence type="ECO:0000256" key="1">
    <source>
        <dbReference type="SAM" id="MobiDB-lite"/>
    </source>
</evidence>
<evidence type="ECO:0000313" key="4">
    <source>
        <dbReference type="EMBL" id="KAK4243697.1"/>
    </source>
</evidence>
<feature type="transmembrane region" description="Helical" evidence="2">
    <location>
        <begin position="230"/>
        <end position="253"/>
    </location>
</feature>
<keyword evidence="5" id="KW-1185">Reference proteome</keyword>
<dbReference type="EMBL" id="MU857789">
    <property type="protein sequence ID" value="KAK4243697.1"/>
    <property type="molecule type" value="Genomic_DNA"/>
</dbReference>
<keyword evidence="2" id="KW-0812">Transmembrane</keyword>
<reference evidence="4" key="1">
    <citation type="journal article" date="2023" name="Mol. Phylogenet. Evol.">
        <title>Genome-scale phylogeny and comparative genomics of the fungal order Sordariales.</title>
        <authorList>
            <person name="Hensen N."/>
            <person name="Bonometti L."/>
            <person name="Westerberg I."/>
            <person name="Brannstrom I.O."/>
            <person name="Guillou S."/>
            <person name="Cros-Aarteil S."/>
            <person name="Calhoun S."/>
            <person name="Haridas S."/>
            <person name="Kuo A."/>
            <person name="Mondo S."/>
            <person name="Pangilinan J."/>
            <person name="Riley R."/>
            <person name="LaButti K."/>
            <person name="Andreopoulos B."/>
            <person name="Lipzen A."/>
            <person name="Chen C."/>
            <person name="Yan M."/>
            <person name="Daum C."/>
            <person name="Ng V."/>
            <person name="Clum A."/>
            <person name="Steindorff A."/>
            <person name="Ohm R.A."/>
            <person name="Martin F."/>
            <person name="Silar P."/>
            <person name="Natvig D.O."/>
            <person name="Lalanne C."/>
            <person name="Gautier V."/>
            <person name="Ament-Velasquez S.L."/>
            <person name="Kruys A."/>
            <person name="Hutchinson M.I."/>
            <person name="Powell A.J."/>
            <person name="Barry K."/>
            <person name="Miller A.N."/>
            <person name="Grigoriev I.V."/>
            <person name="Debuchy R."/>
            <person name="Gladieux P."/>
            <person name="Hiltunen Thoren M."/>
            <person name="Johannesson H."/>
        </authorList>
    </citation>
    <scope>NUCLEOTIDE SEQUENCE</scope>
    <source>
        <strain evidence="4">CBS 359.72</strain>
    </source>
</reference>
<protein>
    <recommendedName>
        <fullName evidence="6">Mid2 domain-containing protein</fullName>
    </recommendedName>
</protein>
<sequence length="327" mass="34702">MAISIFYVLPVLCGIGQATARALNRAQQPGLSDIASLTLGKRQKDGSVTSMSTVWRTGNSRMVRSAEPGWDIWIDLEQSLWGFCDRTFVGTTQCGLAGRCTNSFSCSTGCGQTRFFAEASLMSSGSTPYCSFNYLTLSENGGPFTYVAYNSNADVKTYWAWTTSETPPSSSSEPSTSEGPSSETTARQAVQPTTCSPRNTASGADPTSDPNTESTASSTNNSGSKNDLNIGAILGGIIVCVALICTCVLFIYWTRQRSRTSAAFSAGDASQVGGASTGLPDTGLRPNYKSMAGVGNQPAHVPAELSETMTPIELPDQQYHGPGYRWN</sequence>
<reference evidence="4" key="2">
    <citation type="submission" date="2023-05" db="EMBL/GenBank/DDBJ databases">
        <authorList>
            <consortium name="Lawrence Berkeley National Laboratory"/>
            <person name="Steindorff A."/>
            <person name="Hensen N."/>
            <person name="Bonometti L."/>
            <person name="Westerberg I."/>
            <person name="Brannstrom I.O."/>
            <person name="Guillou S."/>
            <person name="Cros-Aarteil S."/>
            <person name="Calhoun S."/>
            <person name="Haridas S."/>
            <person name="Kuo A."/>
            <person name="Mondo S."/>
            <person name="Pangilinan J."/>
            <person name="Riley R."/>
            <person name="Labutti K."/>
            <person name="Andreopoulos B."/>
            <person name="Lipzen A."/>
            <person name="Chen C."/>
            <person name="Yanf M."/>
            <person name="Daum C."/>
            <person name="Ng V."/>
            <person name="Clum A."/>
            <person name="Ohm R."/>
            <person name="Martin F."/>
            <person name="Silar P."/>
            <person name="Natvig D."/>
            <person name="Lalanne C."/>
            <person name="Gautier V."/>
            <person name="Ament-Velasquez S.L."/>
            <person name="Kruys A."/>
            <person name="Hutchinson M.I."/>
            <person name="Powell A.J."/>
            <person name="Barry K."/>
            <person name="Miller A.N."/>
            <person name="Grigoriev I.V."/>
            <person name="Debuchy R."/>
            <person name="Gladieux P."/>
            <person name="Thoren M.H."/>
            <person name="Johannesson H."/>
        </authorList>
    </citation>
    <scope>NUCLEOTIDE SEQUENCE</scope>
    <source>
        <strain evidence="4">CBS 359.72</strain>
    </source>
</reference>
<accession>A0AAN7CMC7</accession>
<feature type="region of interest" description="Disordered" evidence="1">
    <location>
        <begin position="163"/>
        <end position="225"/>
    </location>
</feature>